<dbReference type="AlphaFoldDB" id="A0A1G2EDG4"/>
<dbReference type="Proteomes" id="UP000176406">
    <property type="component" value="Unassembled WGS sequence"/>
</dbReference>
<evidence type="ECO:0000313" key="3">
    <source>
        <dbReference type="Proteomes" id="UP000176406"/>
    </source>
</evidence>
<sequence length="80" mass="9200">MTKALIGIGLFLSLIATILLYFGSQETPWSIQTWDGNGSKEIAFRYFREINANYSFLLMSIGFLLQLIGLFWPTKNDKKF</sequence>
<evidence type="ECO:0000256" key="1">
    <source>
        <dbReference type="SAM" id="Phobius"/>
    </source>
</evidence>
<proteinExistence type="predicted"/>
<evidence type="ECO:0000313" key="2">
    <source>
        <dbReference type="EMBL" id="OGZ23846.1"/>
    </source>
</evidence>
<gene>
    <name evidence="2" type="ORF">A3A08_01665</name>
</gene>
<protein>
    <recommendedName>
        <fullName evidence="4">DUF4306 domain-containing protein</fullName>
    </recommendedName>
</protein>
<organism evidence="2 3">
    <name type="scientific">Candidatus Nealsonbacteria bacterium RIFCSPLOWO2_01_FULL_41_9</name>
    <dbReference type="NCBI Taxonomy" id="1801671"/>
    <lineage>
        <taxon>Bacteria</taxon>
        <taxon>Candidatus Nealsoniibacteriota</taxon>
    </lineage>
</organism>
<comment type="caution">
    <text evidence="2">The sequence shown here is derived from an EMBL/GenBank/DDBJ whole genome shotgun (WGS) entry which is preliminary data.</text>
</comment>
<accession>A0A1G2EDG4</accession>
<name>A0A1G2EDG4_9BACT</name>
<evidence type="ECO:0008006" key="4">
    <source>
        <dbReference type="Google" id="ProtNLM"/>
    </source>
</evidence>
<keyword evidence="1" id="KW-0472">Membrane</keyword>
<feature type="transmembrane region" description="Helical" evidence="1">
    <location>
        <begin position="54"/>
        <end position="72"/>
    </location>
</feature>
<feature type="transmembrane region" description="Helical" evidence="1">
    <location>
        <begin position="5"/>
        <end position="24"/>
    </location>
</feature>
<keyword evidence="1" id="KW-0812">Transmembrane</keyword>
<reference evidence="2 3" key="1">
    <citation type="journal article" date="2016" name="Nat. Commun.">
        <title>Thousands of microbial genomes shed light on interconnected biogeochemical processes in an aquifer system.</title>
        <authorList>
            <person name="Anantharaman K."/>
            <person name="Brown C.T."/>
            <person name="Hug L.A."/>
            <person name="Sharon I."/>
            <person name="Castelle C.J."/>
            <person name="Probst A.J."/>
            <person name="Thomas B.C."/>
            <person name="Singh A."/>
            <person name="Wilkins M.J."/>
            <person name="Karaoz U."/>
            <person name="Brodie E.L."/>
            <person name="Williams K.H."/>
            <person name="Hubbard S.S."/>
            <person name="Banfield J.F."/>
        </authorList>
    </citation>
    <scope>NUCLEOTIDE SEQUENCE [LARGE SCALE GENOMIC DNA]</scope>
</reference>
<keyword evidence="1" id="KW-1133">Transmembrane helix</keyword>
<dbReference type="EMBL" id="MHMG01000005">
    <property type="protein sequence ID" value="OGZ23846.1"/>
    <property type="molecule type" value="Genomic_DNA"/>
</dbReference>